<dbReference type="EMBL" id="BQFK01000001">
    <property type="protein sequence ID" value="GJJ42495.1"/>
    <property type="molecule type" value="Genomic_DNA"/>
</dbReference>
<dbReference type="Proteomes" id="UP001205910">
    <property type="component" value="Unassembled WGS sequence"/>
</dbReference>
<protein>
    <submittedName>
        <fullName evidence="1">Uncharacterized protein</fullName>
    </submittedName>
</protein>
<reference evidence="1 2" key="1">
    <citation type="submission" date="2021-11" db="EMBL/GenBank/DDBJ databases">
        <title>Whole genome sequences of diphtheriae toxin producing Corynebacterium ulcerans isolates from cats in Osaka, Japan.</title>
        <authorList>
            <person name="Umeda K."/>
            <person name="Hirai Y."/>
        </authorList>
    </citation>
    <scope>NUCLEOTIDE SEQUENCE [LARGE SCALE GENOMIC DNA]</scope>
    <source>
        <strain evidence="1 2">12109B-1</strain>
    </source>
</reference>
<sequence>MPPLFLNRINDRQRIFTVTVELLVTSAFYFEYNDALVHVSNLSGIFGGFSDLRMLAMPSKKHLELLNETTATQSPREDQRSTGHNNAHNVALLFQTHPRGTPPLIAVAVASFTTPTEARPQTKIVEISIAQA</sequence>
<evidence type="ECO:0000313" key="2">
    <source>
        <dbReference type="Proteomes" id="UP001205910"/>
    </source>
</evidence>
<organism evidence="1 2">
    <name type="scientific">Corynebacterium ulcerans</name>
    <dbReference type="NCBI Taxonomy" id="65058"/>
    <lineage>
        <taxon>Bacteria</taxon>
        <taxon>Bacillati</taxon>
        <taxon>Actinomycetota</taxon>
        <taxon>Actinomycetes</taxon>
        <taxon>Mycobacteriales</taxon>
        <taxon>Corynebacteriaceae</taxon>
        <taxon>Corynebacterium</taxon>
    </lineage>
</organism>
<proteinExistence type="predicted"/>
<name>A0ABD0BI86_CORUL</name>
<evidence type="ECO:0000313" key="1">
    <source>
        <dbReference type="EMBL" id="GJJ42495.1"/>
    </source>
</evidence>
<accession>A0ABD0BI86</accession>
<gene>
    <name evidence="1" type="ORF">CULCOIPH005_06840</name>
</gene>
<dbReference type="AlphaFoldDB" id="A0ABD0BI86"/>
<comment type="caution">
    <text evidence="1">The sequence shown here is derived from an EMBL/GenBank/DDBJ whole genome shotgun (WGS) entry which is preliminary data.</text>
</comment>